<dbReference type="Pfam" id="PF05275">
    <property type="entry name" value="CopB"/>
    <property type="match status" value="1"/>
</dbReference>
<feature type="chain" id="PRO_5046709758" evidence="1">
    <location>
        <begin position="34"/>
        <end position="260"/>
    </location>
</feature>
<evidence type="ECO:0000313" key="3">
    <source>
        <dbReference type="Proteomes" id="UP001446205"/>
    </source>
</evidence>
<sequence length="260" mass="28901">MAKTAKHKLATPFGRLLAGAIALGAILPMAAAAQDSGTGNGEAVMDQKPYTFLLIDQLEHGWSRGANTVYWDAQGWYGGDYNKLWLKTEGDTLATRAEGKAELQALYSRSVAPYWDLQAGIRHERRFGRGPNSSRTFAVLGIQGLAPYWFDLEPTLFISEDGDLSARLTAEYDLLLTQRLIAQPRLEVNASARKVDEFDIGSGINDMDLGLRLRYEIRREFAPYVGISWNRKFGQTADMARQGGYDVDNTAIVAGLRVWY</sequence>
<protein>
    <submittedName>
        <fullName evidence="2">Copper resistance protein B</fullName>
    </submittedName>
</protein>
<keyword evidence="3" id="KW-1185">Reference proteome</keyword>
<keyword evidence="1" id="KW-0732">Signal</keyword>
<reference evidence="2 3" key="1">
    <citation type="submission" date="2024-04" db="EMBL/GenBank/DDBJ databases">
        <authorList>
            <person name="Abashina T."/>
            <person name="Shaikin A."/>
        </authorList>
    </citation>
    <scope>NUCLEOTIDE SEQUENCE [LARGE SCALE GENOMIC DNA]</scope>
    <source>
        <strain evidence="2 3">AAFK</strain>
    </source>
</reference>
<dbReference type="Proteomes" id="UP001446205">
    <property type="component" value="Unassembled WGS sequence"/>
</dbReference>
<comment type="caution">
    <text evidence="2">The sequence shown here is derived from an EMBL/GenBank/DDBJ whole genome shotgun (WGS) entry which is preliminary data.</text>
</comment>
<dbReference type="InterPro" id="IPR007939">
    <property type="entry name" value="Cu-R_B_prcur"/>
</dbReference>
<proteinExistence type="predicted"/>
<feature type="signal peptide" evidence="1">
    <location>
        <begin position="1"/>
        <end position="33"/>
    </location>
</feature>
<dbReference type="EMBL" id="JBBPCO010000003">
    <property type="protein sequence ID" value="MEK8089121.1"/>
    <property type="molecule type" value="Genomic_DNA"/>
</dbReference>
<name>A0ABU9D6E4_9PROT</name>
<evidence type="ECO:0000256" key="1">
    <source>
        <dbReference type="SAM" id="SignalP"/>
    </source>
</evidence>
<organism evidence="2 3">
    <name type="scientific">Thermithiobacillus plumbiphilus</name>
    <dbReference type="NCBI Taxonomy" id="1729899"/>
    <lineage>
        <taxon>Bacteria</taxon>
        <taxon>Pseudomonadati</taxon>
        <taxon>Pseudomonadota</taxon>
        <taxon>Acidithiobacillia</taxon>
        <taxon>Acidithiobacillales</taxon>
        <taxon>Thermithiobacillaceae</taxon>
        <taxon>Thermithiobacillus</taxon>
    </lineage>
</organism>
<evidence type="ECO:0000313" key="2">
    <source>
        <dbReference type="EMBL" id="MEK8089121.1"/>
    </source>
</evidence>
<gene>
    <name evidence="2" type="ORF">WOB96_05020</name>
</gene>
<dbReference type="RefSeq" id="WP_341370187.1">
    <property type="nucleotide sequence ID" value="NZ_JBBPCO010000003.1"/>
</dbReference>
<accession>A0ABU9D6E4</accession>